<evidence type="ECO:0000313" key="2">
    <source>
        <dbReference type="EMBL" id="AWM33342.1"/>
    </source>
</evidence>
<accession>A0A2Z3GMK0</accession>
<reference evidence="3" key="1">
    <citation type="submission" date="2018-04" db="EMBL/GenBank/DDBJ databases">
        <title>Complete genome of Antarctic heterotrophic bacterium Hymenobacter nivis.</title>
        <authorList>
            <person name="Terashima M."/>
        </authorList>
    </citation>
    <scope>NUCLEOTIDE SEQUENCE [LARGE SCALE GENOMIC DNA]</scope>
    <source>
        <strain evidence="3">NBRC 111535</strain>
    </source>
</reference>
<dbReference type="Proteomes" id="UP000245999">
    <property type="component" value="Chromosome"/>
</dbReference>
<sequence>MKTLYPLLLAACLLLGPGGPLRAQDRGGAPLPPPPGAPTQAARIELDLDPSTSEAHVQALPADSSVVVLLGRPNRPGGRETLFAFQQYDRDLRLRTEQAVEVPDEFSFVRICAEPRIVYALFGSTRVPGRFLVAAYDARGGQALTQVFETKTARDVLDLKAMDGHLFATVTLNDGQHLTALLLDVATGRLQFLASVYEQLPTQLSFVADAATGRAEYVLTQTNGRKSRLQLKQLTGRGQLVSSEYVQAESDRSLITAQLSPPQDTSTRLLTGTYSLRDPGYAQGLFATDLSAAAVGQSALRFYDFRRLKHFFDYLNPAHLARLERRNERIDAKAQEPQRWRYRLLLHELLPQADGGYVLVAEVYAPHYRSSAYTGSRYYGSGYGGYGRSLPGYAGLPLDLPLGMNSAYGNPRDADGYQTSHVVVCGFDRAGALLWDNTYVLNDVHRRDLEETVRLQSLPDGRLALAYLRDDQLHYKLVDRDATGPNDLAVPLFTPPTGSPYKILDSEPDELLPWFGTRFVASGYQRVRRPGAPDRDVFFLNAVAF</sequence>
<proteinExistence type="predicted"/>
<dbReference type="EMBL" id="CP029145">
    <property type="protein sequence ID" value="AWM33342.1"/>
    <property type="molecule type" value="Genomic_DNA"/>
</dbReference>
<dbReference type="KEGG" id="hnv:DDQ68_11445"/>
<dbReference type="OrthoDB" id="1059469at2"/>
<evidence type="ECO:0000313" key="3">
    <source>
        <dbReference type="Proteomes" id="UP000245999"/>
    </source>
</evidence>
<gene>
    <name evidence="2" type="ORF">DDQ68_11445</name>
</gene>
<feature type="signal peptide" evidence="1">
    <location>
        <begin position="1"/>
        <end position="23"/>
    </location>
</feature>
<feature type="chain" id="PRO_5016447516" evidence="1">
    <location>
        <begin position="24"/>
        <end position="545"/>
    </location>
</feature>
<evidence type="ECO:0000256" key="1">
    <source>
        <dbReference type="SAM" id="SignalP"/>
    </source>
</evidence>
<keyword evidence="3" id="KW-1185">Reference proteome</keyword>
<name>A0A2Z3GMK0_9BACT</name>
<dbReference type="RefSeq" id="WP_109656424.1">
    <property type="nucleotide sequence ID" value="NZ_CP029145.1"/>
</dbReference>
<organism evidence="2 3">
    <name type="scientific">Hymenobacter nivis</name>
    <dbReference type="NCBI Taxonomy" id="1850093"/>
    <lineage>
        <taxon>Bacteria</taxon>
        <taxon>Pseudomonadati</taxon>
        <taxon>Bacteroidota</taxon>
        <taxon>Cytophagia</taxon>
        <taxon>Cytophagales</taxon>
        <taxon>Hymenobacteraceae</taxon>
        <taxon>Hymenobacter</taxon>
    </lineage>
</organism>
<protein>
    <submittedName>
        <fullName evidence="2">Uncharacterized protein</fullName>
    </submittedName>
</protein>
<dbReference type="AlphaFoldDB" id="A0A2Z3GMK0"/>
<keyword evidence="1" id="KW-0732">Signal</keyword>